<gene>
    <name evidence="2" type="ORF">BROFUL_00805</name>
</gene>
<evidence type="ECO:0008006" key="4">
    <source>
        <dbReference type="Google" id="ProtNLM"/>
    </source>
</evidence>
<sequence length="182" mass="20376">MNLSIIPGKGLCISAVVSMMLAGGASSGLFAGEHPEHPRGGYAAVEQKPRVTREDVAKFAEEYVGKNSREGIFKYLDITTGKELELMLEQVHKDKLSPTKADEYFVCADFSGKDGNRYDLDFFVQGADKSSFRIDKSAIAVHKINGKENYAWSFNKKRDLWERKAIIIEKDYPESPKKEHPG</sequence>
<organism evidence="2 3">
    <name type="scientific">Candidatus Brocadia fulgida</name>
    <dbReference type="NCBI Taxonomy" id="380242"/>
    <lineage>
        <taxon>Bacteria</taxon>
        <taxon>Pseudomonadati</taxon>
        <taxon>Planctomycetota</taxon>
        <taxon>Candidatus Brocadiia</taxon>
        <taxon>Candidatus Brocadiales</taxon>
        <taxon>Candidatus Brocadiaceae</taxon>
        <taxon>Candidatus Brocadia</taxon>
    </lineage>
</organism>
<proteinExistence type="predicted"/>
<keyword evidence="3" id="KW-1185">Reference proteome</keyword>
<evidence type="ECO:0000313" key="3">
    <source>
        <dbReference type="Proteomes" id="UP000034954"/>
    </source>
</evidence>
<reference evidence="2 3" key="1">
    <citation type="journal article" date="2013" name="BMC Microbiol.">
        <title>Identification of the type II cytochrome c maturation pathway in anammox bacteria by comparative genomics.</title>
        <authorList>
            <person name="Ferousi C."/>
            <person name="Speth D.R."/>
            <person name="Reimann J."/>
            <person name="Op den Camp H.J."/>
            <person name="Allen J.W."/>
            <person name="Keltjens J.T."/>
            <person name="Jetten M.S."/>
        </authorList>
    </citation>
    <scope>NUCLEOTIDE SEQUENCE [LARGE SCALE GENOMIC DNA]</scope>
    <source>
        <strain evidence="2">RU1</strain>
    </source>
</reference>
<comment type="caution">
    <text evidence="2">The sequence shown here is derived from an EMBL/GenBank/DDBJ whole genome shotgun (WGS) entry which is preliminary data.</text>
</comment>
<protein>
    <recommendedName>
        <fullName evidence="4">Lipoprotein</fullName>
    </recommendedName>
</protein>
<accession>A0A0M2V179</accession>
<dbReference type="Proteomes" id="UP000034954">
    <property type="component" value="Unassembled WGS sequence"/>
</dbReference>
<feature type="signal peptide" evidence="1">
    <location>
        <begin position="1"/>
        <end position="31"/>
    </location>
</feature>
<evidence type="ECO:0000256" key="1">
    <source>
        <dbReference type="SAM" id="SignalP"/>
    </source>
</evidence>
<evidence type="ECO:0000313" key="2">
    <source>
        <dbReference type="EMBL" id="KKO20474.1"/>
    </source>
</evidence>
<feature type="chain" id="PRO_5005644358" description="Lipoprotein" evidence="1">
    <location>
        <begin position="32"/>
        <end position="182"/>
    </location>
</feature>
<name>A0A0M2V179_9BACT</name>
<keyword evidence="1" id="KW-0732">Signal</keyword>
<dbReference type="AlphaFoldDB" id="A0A0M2V179"/>
<dbReference type="EMBL" id="LAQJ01000102">
    <property type="protein sequence ID" value="KKO20474.1"/>
    <property type="molecule type" value="Genomic_DNA"/>
</dbReference>